<name>A0ABC9VNZ9_LACAM</name>
<organism evidence="1 2">
    <name type="scientific">Lactobacillus amylovorus subsp. animalium</name>
    <dbReference type="NCBI Taxonomy" id="3378536"/>
    <lineage>
        <taxon>Bacteria</taxon>
        <taxon>Bacillati</taxon>
        <taxon>Bacillota</taxon>
        <taxon>Bacilli</taxon>
        <taxon>Lactobacillales</taxon>
        <taxon>Lactobacillaceae</taxon>
        <taxon>Lactobacillus</taxon>
    </lineage>
</organism>
<evidence type="ECO:0000313" key="1">
    <source>
        <dbReference type="EMBL" id="GAA0042681.1"/>
    </source>
</evidence>
<dbReference type="EMBL" id="BAAAAK010000011">
    <property type="protein sequence ID" value="GAA0042681.1"/>
    <property type="molecule type" value="Genomic_DNA"/>
</dbReference>
<reference evidence="2" key="2">
    <citation type="submission" date="2024-01" db="EMBL/GenBank/DDBJ databases">
        <title>Draft genome sequence of Lactobacillus amylovorus strain TKL145.</title>
        <authorList>
            <person name="Tohno M."/>
            <person name="Tanizawa Y."/>
        </authorList>
    </citation>
    <scope>NUCLEOTIDE SEQUENCE [LARGE SCALE GENOMIC DNA]</scope>
    <source>
        <strain evidence="2">TKL145</strain>
    </source>
</reference>
<gene>
    <name evidence="1" type="ORF">LATKL145_10910</name>
</gene>
<dbReference type="AlphaFoldDB" id="A0ABC9VNZ9"/>
<comment type="caution">
    <text evidence="1">The sequence shown here is derived from an EMBL/GenBank/DDBJ whole genome shotgun (WGS) entry which is preliminary data.</text>
</comment>
<accession>A0ABC9VNZ9</accession>
<reference evidence="1 2" key="1">
    <citation type="journal article" date="2024" name="Int. J. Syst. Evol. Microbiol.">
        <title>Proposal of Lactobacillus amylovorus subsp. animalis subsp. nov. and an emended description of Lactobacillus amylovorus.</title>
        <authorList>
            <person name="Yamane K."/>
            <person name="Tanizawa Y."/>
            <person name="Kobayashi H."/>
            <person name="Kamizono T."/>
            <person name="Kojima Y."/>
            <person name="Takagi H."/>
            <person name="Tohno M."/>
        </authorList>
    </citation>
    <scope>NUCLEOTIDE SEQUENCE [LARGE SCALE GENOMIC DNA]</scope>
    <source>
        <strain evidence="1 2">TKL145</strain>
    </source>
</reference>
<protein>
    <submittedName>
        <fullName evidence="1">Uncharacterized protein</fullName>
    </submittedName>
</protein>
<dbReference type="Proteomes" id="UP001437574">
    <property type="component" value="Unassembled WGS sequence"/>
</dbReference>
<sequence length="61" mass="6160">MISASLSDISIALFSEELVGVSNSIVLAGSDVMIPDSALGRLVTYLLSGLSVLSAASMSLS</sequence>
<evidence type="ECO:0000313" key="2">
    <source>
        <dbReference type="Proteomes" id="UP001437574"/>
    </source>
</evidence>
<proteinExistence type="predicted"/>